<dbReference type="Pfam" id="PF00589">
    <property type="entry name" value="Phage_integrase"/>
    <property type="match status" value="1"/>
</dbReference>
<dbReference type="GO" id="GO:0005737">
    <property type="term" value="C:cytoplasm"/>
    <property type="evidence" value="ECO:0007669"/>
    <property type="project" value="UniProtKB-SubCell"/>
</dbReference>
<evidence type="ECO:0000313" key="12">
    <source>
        <dbReference type="EMBL" id="TGY92574.1"/>
    </source>
</evidence>
<keyword evidence="8 9" id="KW-0131">Cell cycle</keyword>
<dbReference type="PANTHER" id="PTHR30349:SF90">
    <property type="entry name" value="TYROSINE RECOMBINASE XERD"/>
    <property type="match status" value="1"/>
</dbReference>
<dbReference type="Gene3D" id="1.10.443.10">
    <property type="entry name" value="Intergrase catalytic core"/>
    <property type="match status" value="1"/>
</dbReference>
<evidence type="ECO:0000256" key="8">
    <source>
        <dbReference type="ARBA" id="ARBA00023306"/>
    </source>
</evidence>
<evidence type="ECO:0000256" key="9">
    <source>
        <dbReference type="HAMAP-Rule" id="MF_01808"/>
    </source>
</evidence>
<evidence type="ECO:0000256" key="2">
    <source>
        <dbReference type="ARBA" id="ARBA00022490"/>
    </source>
</evidence>
<dbReference type="EMBL" id="SRXV01000003">
    <property type="protein sequence ID" value="TGY92574.1"/>
    <property type="molecule type" value="Genomic_DNA"/>
</dbReference>
<evidence type="ECO:0000256" key="6">
    <source>
        <dbReference type="ARBA" id="ARBA00023125"/>
    </source>
</evidence>
<dbReference type="GO" id="GO:0007059">
    <property type="term" value="P:chromosome segregation"/>
    <property type="evidence" value="ECO:0007669"/>
    <property type="project" value="UniProtKB-UniRule"/>
</dbReference>
<dbReference type="Pfam" id="PF02899">
    <property type="entry name" value="Phage_int_SAM_1"/>
    <property type="match status" value="1"/>
</dbReference>
<dbReference type="GO" id="GO:0051301">
    <property type="term" value="P:cell division"/>
    <property type="evidence" value="ECO:0007669"/>
    <property type="project" value="UniProtKB-KW"/>
</dbReference>
<feature type="active site" evidence="9">
    <location>
        <position position="255"/>
    </location>
</feature>
<dbReference type="GO" id="GO:0006313">
    <property type="term" value="P:DNA transposition"/>
    <property type="evidence" value="ECO:0007669"/>
    <property type="project" value="UniProtKB-UniRule"/>
</dbReference>
<organism evidence="12 13">
    <name type="scientific">Marinicauda pacifica</name>
    <dbReference type="NCBI Taxonomy" id="1133559"/>
    <lineage>
        <taxon>Bacteria</taxon>
        <taxon>Pseudomonadati</taxon>
        <taxon>Pseudomonadota</taxon>
        <taxon>Alphaproteobacteria</taxon>
        <taxon>Maricaulales</taxon>
        <taxon>Maricaulaceae</taxon>
        <taxon>Marinicauda</taxon>
    </lineage>
</organism>
<sequence length="311" mass="33878">MADRVLLFEAMRAFADHLSGERRLSPRTVEAYGRDLEQLDSFLTGHLGKRPDLRVLAGLSPGDWRAFLAARRGEGVGPRTLQRQLSAVRAFLGYARRRWGIENASLALIDAPKAPRRTPRPVSRTAALDLITDAAANIDLPDWVRRRDSALLTLLYGAGLRISEALSLTGADTPLPDVLRMTGKGGKTRIVPVLPAVRDAVEAYVEACPFELERDDALFRAVRGGPMTPRAAQSMMQALRSRLGLAATATPHALRHAFATHLLAGGGDLRAIQELLGHASLSTTQVYAEIEAEGLMRVHAATHPRARKGRQ</sequence>
<comment type="caution">
    <text evidence="12">The sequence shown here is derived from an EMBL/GenBank/DDBJ whole genome shotgun (WGS) entry which is preliminary data.</text>
</comment>
<comment type="subcellular location">
    <subcellularLocation>
        <location evidence="1 9">Cytoplasm</location>
    </subcellularLocation>
</comment>
<name>A0A4S2H9M9_9PROT</name>
<comment type="subunit">
    <text evidence="9">Forms a cyclic heterotetrameric complex composed of two molecules of XerC and two molecules of XerD.</text>
</comment>
<dbReference type="InterPro" id="IPR011010">
    <property type="entry name" value="DNA_brk_join_enz"/>
</dbReference>
<evidence type="ECO:0000259" key="10">
    <source>
        <dbReference type="PROSITE" id="PS51898"/>
    </source>
</evidence>
<evidence type="ECO:0000256" key="5">
    <source>
        <dbReference type="ARBA" id="ARBA00022908"/>
    </source>
</evidence>
<proteinExistence type="inferred from homology"/>
<feature type="active site" description="O-(3'-phospho-DNA)-tyrosine intermediate" evidence="9">
    <location>
        <position position="287"/>
    </location>
</feature>
<comment type="similarity">
    <text evidence="9">Belongs to the 'phage' integrase family. XerC subfamily.</text>
</comment>
<dbReference type="PANTHER" id="PTHR30349">
    <property type="entry name" value="PHAGE INTEGRASE-RELATED"/>
    <property type="match status" value="1"/>
</dbReference>
<feature type="domain" description="Core-binding (CB)" evidence="11">
    <location>
        <begin position="5"/>
        <end position="96"/>
    </location>
</feature>
<feature type="active site" evidence="9">
    <location>
        <position position="161"/>
    </location>
</feature>
<dbReference type="GO" id="GO:0003677">
    <property type="term" value="F:DNA binding"/>
    <property type="evidence" value="ECO:0007669"/>
    <property type="project" value="UniProtKB-UniRule"/>
</dbReference>
<evidence type="ECO:0000256" key="1">
    <source>
        <dbReference type="ARBA" id="ARBA00004496"/>
    </source>
</evidence>
<dbReference type="SUPFAM" id="SSF56349">
    <property type="entry name" value="DNA breaking-rejoining enzymes"/>
    <property type="match status" value="1"/>
</dbReference>
<feature type="active site" evidence="9">
    <location>
        <position position="278"/>
    </location>
</feature>
<evidence type="ECO:0000256" key="4">
    <source>
        <dbReference type="ARBA" id="ARBA00022829"/>
    </source>
</evidence>
<dbReference type="AlphaFoldDB" id="A0A4S2H9M9"/>
<dbReference type="InterPro" id="IPR050090">
    <property type="entry name" value="Tyrosine_recombinase_XerCD"/>
</dbReference>
<comment type="function">
    <text evidence="9">Site-specific tyrosine recombinase, which acts by catalyzing the cutting and rejoining of the recombining DNA molecules. The XerC-XerD complex is essential to convert dimers of the bacterial chromosome into monomers to permit their segregation at cell division. It also contributes to the segregational stability of plasmids.</text>
</comment>
<keyword evidence="13" id="KW-1185">Reference proteome</keyword>
<accession>A0A4S2H9M9</accession>
<keyword evidence="6 9" id="KW-0238">DNA-binding</keyword>
<dbReference type="InterPro" id="IPR004107">
    <property type="entry name" value="Integrase_SAM-like_N"/>
</dbReference>
<keyword evidence="7 9" id="KW-0233">DNA recombination</keyword>
<feature type="active site" evidence="9">
    <location>
        <position position="252"/>
    </location>
</feature>
<keyword evidence="4 9" id="KW-0159">Chromosome partition</keyword>
<protein>
    <recommendedName>
        <fullName evidence="9">Tyrosine recombinase XerC</fullName>
    </recommendedName>
</protein>
<evidence type="ECO:0000256" key="3">
    <source>
        <dbReference type="ARBA" id="ARBA00022618"/>
    </source>
</evidence>
<dbReference type="HAMAP" id="MF_01808">
    <property type="entry name" value="Recomb_XerC_XerD"/>
    <property type="match status" value="1"/>
</dbReference>
<dbReference type="InterPro" id="IPR010998">
    <property type="entry name" value="Integrase_recombinase_N"/>
</dbReference>
<dbReference type="PROSITE" id="PS51900">
    <property type="entry name" value="CB"/>
    <property type="match status" value="1"/>
</dbReference>
<reference evidence="12 13" key="1">
    <citation type="journal article" date="2013" name="Int. J. Syst. Evol. Microbiol.">
        <title>Marinicauda pacifica gen. nov., sp. nov., a prosthecate alphaproteobacterium of the family Hyphomonadaceae isolated from deep seawater.</title>
        <authorList>
            <person name="Zhang X.Y."/>
            <person name="Li G.W."/>
            <person name="Wang C.S."/>
            <person name="Zhang Y.J."/>
            <person name="Xu X.W."/>
            <person name="Li H."/>
            <person name="Liu A."/>
            <person name="Liu C."/>
            <person name="Xie B.B."/>
            <person name="Qin Q.L."/>
            <person name="Xu Z."/>
            <person name="Chen X.L."/>
            <person name="Zhou B.C."/>
            <person name="Zhang Y.Z."/>
        </authorList>
    </citation>
    <scope>NUCLEOTIDE SEQUENCE [LARGE SCALE GENOMIC DNA]</scope>
    <source>
        <strain evidence="12 13">P-1 km-3</strain>
    </source>
</reference>
<dbReference type="OrthoDB" id="9801717at2"/>
<keyword evidence="5 9" id="KW-0229">DNA integration</keyword>
<dbReference type="GO" id="GO:0009037">
    <property type="term" value="F:tyrosine-based site-specific recombinase activity"/>
    <property type="evidence" value="ECO:0007669"/>
    <property type="project" value="UniProtKB-UniRule"/>
</dbReference>
<dbReference type="PROSITE" id="PS51898">
    <property type="entry name" value="TYR_RECOMBINASE"/>
    <property type="match status" value="1"/>
</dbReference>
<dbReference type="Proteomes" id="UP000305451">
    <property type="component" value="Unassembled WGS sequence"/>
</dbReference>
<gene>
    <name evidence="9" type="primary">xerC</name>
    <name evidence="12" type="ORF">E5162_11715</name>
</gene>
<evidence type="ECO:0000259" key="11">
    <source>
        <dbReference type="PROSITE" id="PS51900"/>
    </source>
</evidence>
<feature type="domain" description="Tyr recombinase" evidence="10">
    <location>
        <begin position="117"/>
        <end position="300"/>
    </location>
</feature>
<keyword evidence="3 9" id="KW-0132">Cell division</keyword>
<dbReference type="InterPro" id="IPR023009">
    <property type="entry name" value="Tyrosine_recombinase_XerC/XerD"/>
</dbReference>
<dbReference type="InterPro" id="IPR002104">
    <property type="entry name" value="Integrase_catalytic"/>
</dbReference>
<dbReference type="InterPro" id="IPR013762">
    <property type="entry name" value="Integrase-like_cat_sf"/>
</dbReference>
<dbReference type="Gene3D" id="1.10.150.130">
    <property type="match status" value="1"/>
</dbReference>
<keyword evidence="2 9" id="KW-0963">Cytoplasm</keyword>
<dbReference type="InterPro" id="IPR044068">
    <property type="entry name" value="CB"/>
</dbReference>
<feature type="active site" evidence="9">
    <location>
        <position position="184"/>
    </location>
</feature>
<evidence type="ECO:0000256" key="7">
    <source>
        <dbReference type="ARBA" id="ARBA00023172"/>
    </source>
</evidence>
<evidence type="ECO:0000313" key="13">
    <source>
        <dbReference type="Proteomes" id="UP000305451"/>
    </source>
</evidence>